<keyword evidence="4 9" id="KW-0813">Transport</keyword>
<keyword evidence="7 9" id="KW-0139">CF(1)</keyword>
<evidence type="ECO:0000256" key="8">
    <source>
        <dbReference type="ARBA" id="ARBA00023310"/>
    </source>
</evidence>
<keyword evidence="9" id="KW-0375">Hydrogen ion transport</keyword>
<evidence type="ECO:0000313" key="13">
    <source>
        <dbReference type="Proteomes" id="UP001290861"/>
    </source>
</evidence>
<evidence type="ECO:0000256" key="5">
    <source>
        <dbReference type="ARBA" id="ARBA00023065"/>
    </source>
</evidence>
<feature type="domain" description="ATP synthase F1 complex delta/epsilon subunit N-terminal" evidence="11">
    <location>
        <begin position="5"/>
        <end position="82"/>
    </location>
</feature>
<gene>
    <name evidence="9 12" type="primary">atpC</name>
    <name evidence="12" type="ORF">P9H32_08360</name>
</gene>
<keyword evidence="5 9" id="KW-0406">Ion transport</keyword>
<dbReference type="NCBIfam" id="TIGR01216">
    <property type="entry name" value="ATP_synt_epsi"/>
    <property type="match status" value="1"/>
</dbReference>
<evidence type="ECO:0000256" key="6">
    <source>
        <dbReference type="ARBA" id="ARBA00023136"/>
    </source>
</evidence>
<comment type="function">
    <text evidence="1 9">Produces ATP from ADP in the presence of a proton gradient across the membrane.</text>
</comment>
<dbReference type="PANTHER" id="PTHR13822:SF10">
    <property type="entry name" value="ATP SYNTHASE EPSILON CHAIN, CHLOROPLASTIC"/>
    <property type="match status" value="1"/>
</dbReference>
<keyword evidence="9" id="KW-1003">Cell membrane</keyword>
<evidence type="ECO:0000313" key="12">
    <source>
        <dbReference type="EMBL" id="MDZ8118640.1"/>
    </source>
</evidence>
<proteinExistence type="inferred from homology"/>
<evidence type="ECO:0000256" key="4">
    <source>
        <dbReference type="ARBA" id="ARBA00022448"/>
    </source>
</evidence>
<comment type="subunit">
    <text evidence="9 10">F-type ATPases have 2 components, CF(1) - the catalytic core - and CF(0) - the membrane proton channel. CF(1) has five subunits: alpha(3), beta(3), gamma(1), delta(1), epsilon(1). CF(0) has three main subunits: a, b and c.</text>
</comment>
<accession>A0ABU5MWR6</accession>
<comment type="subcellular location">
    <subcellularLocation>
        <location evidence="9">Cell membrane</location>
        <topology evidence="9">Peripheral membrane protein</topology>
    </subcellularLocation>
    <subcellularLocation>
        <location evidence="2">Endomembrane system</location>
        <topology evidence="2">Peripheral membrane protein</topology>
    </subcellularLocation>
</comment>
<reference evidence="12 13" key="1">
    <citation type="journal article" date="2024" name="Appl. Environ. Microbiol.">
        <title>Pontiella agarivorans sp. nov., a novel marine anaerobic bacterium capable of degrading macroalgal polysaccharides and fixing nitrogen.</title>
        <authorList>
            <person name="Liu N."/>
            <person name="Kivenson V."/>
            <person name="Peng X."/>
            <person name="Cui Z."/>
            <person name="Lankiewicz T.S."/>
            <person name="Gosselin K.M."/>
            <person name="English C.J."/>
            <person name="Blair E.M."/>
            <person name="O'Malley M.A."/>
            <person name="Valentine D.L."/>
        </authorList>
    </citation>
    <scope>NUCLEOTIDE SEQUENCE [LARGE SCALE GENOMIC DNA]</scope>
    <source>
        <strain evidence="12 13">NLcol2</strain>
    </source>
</reference>
<protein>
    <recommendedName>
        <fullName evidence="9">ATP synthase epsilon chain</fullName>
    </recommendedName>
    <alternativeName>
        <fullName evidence="9">ATP synthase F1 sector epsilon subunit</fullName>
    </alternativeName>
    <alternativeName>
        <fullName evidence="9">F-ATPase epsilon subunit</fullName>
    </alternativeName>
</protein>
<dbReference type="EMBL" id="JARVCO010000010">
    <property type="protein sequence ID" value="MDZ8118640.1"/>
    <property type="molecule type" value="Genomic_DNA"/>
</dbReference>
<dbReference type="SUPFAM" id="SSF51344">
    <property type="entry name" value="Epsilon subunit of F1F0-ATP synthase N-terminal domain"/>
    <property type="match status" value="1"/>
</dbReference>
<dbReference type="CDD" id="cd12152">
    <property type="entry name" value="F1-ATPase_delta"/>
    <property type="match status" value="1"/>
</dbReference>
<dbReference type="Proteomes" id="UP001290861">
    <property type="component" value="Unassembled WGS sequence"/>
</dbReference>
<keyword evidence="6 9" id="KW-0472">Membrane</keyword>
<name>A0ABU5MWR6_9BACT</name>
<evidence type="ECO:0000256" key="2">
    <source>
        <dbReference type="ARBA" id="ARBA00004184"/>
    </source>
</evidence>
<evidence type="ECO:0000256" key="3">
    <source>
        <dbReference type="ARBA" id="ARBA00005712"/>
    </source>
</evidence>
<dbReference type="Pfam" id="PF02823">
    <property type="entry name" value="ATP-synt_DE_N"/>
    <property type="match status" value="1"/>
</dbReference>
<keyword evidence="13" id="KW-1185">Reference proteome</keyword>
<evidence type="ECO:0000256" key="7">
    <source>
        <dbReference type="ARBA" id="ARBA00023196"/>
    </source>
</evidence>
<dbReference type="PANTHER" id="PTHR13822">
    <property type="entry name" value="ATP SYNTHASE DELTA/EPSILON CHAIN"/>
    <property type="match status" value="1"/>
</dbReference>
<dbReference type="InterPro" id="IPR020546">
    <property type="entry name" value="ATP_synth_F1_dsu/esu_N"/>
</dbReference>
<evidence type="ECO:0000256" key="9">
    <source>
        <dbReference type="HAMAP-Rule" id="MF_00530"/>
    </source>
</evidence>
<dbReference type="InterPro" id="IPR001469">
    <property type="entry name" value="ATP_synth_F1_dsu/esu"/>
</dbReference>
<evidence type="ECO:0000256" key="1">
    <source>
        <dbReference type="ARBA" id="ARBA00003543"/>
    </source>
</evidence>
<evidence type="ECO:0000259" key="11">
    <source>
        <dbReference type="Pfam" id="PF02823"/>
    </source>
</evidence>
<dbReference type="Gene3D" id="2.60.15.10">
    <property type="entry name" value="F0F1 ATP synthase delta/epsilon subunit, N-terminal"/>
    <property type="match status" value="1"/>
</dbReference>
<dbReference type="RefSeq" id="WP_322608438.1">
    <property type="nucleotide sequence ID" value="NZ_JARVCO010000010.1"/>
</dbReference>
<evidence type="ECO:0000256" key="10">
    <source>
        <dbReference type="RuleBase" id="RU003656"/>
    </source>
</evidence>
<comment type="similarity">
    <text evidence="3 9 10">Belongs to the ATPase epsilon chain family.</text>
</comment>
<sequence>MALFPVQIISPEGTIWSGTVKAVLAVGIDGSFGVMANHRPMIAALVPGAFKMQEESGGALHYAVGEGILEVRDDKRVVLLVDYAEPCESAEEAKVKAKELQHML</sequence>
<keyword evidence="8 9" id="KW-0066">ATP synthesis</keyword>
<dbReference type="InterPro" id="IPR036771">
    <property type="entry name" value="ATPsynth_dsu/esu_N"/>
</dbReference>
<dbReference type="HAMAP" id="MF_00530">
    <property type="entry name" value="ATP_synth_epsil_bac"/>
    <property type="match status" value="1"/>
</dbReference>
<organism evidence="12 13">
    <name type="scientific">Pontiella agarivorans</name>
    <dbReference type="NCBI Taxonomy" id="3038953"/>
    <lineage>
        <taxon>Bacteria</taxon>
        <taxon>Pseudomonadati</taxon>
        <taxon>Kiritimatiellota</taxon>
        <taxon>Kiritimatiellia</taxon>
        <taxon>Kiritimatiellales</taxon>
        <taxon>Pontiellaceae</taxon>
        <taxon>Pontiella</taxon>
    </lineage>
</organism>
<comment type="caution">
    <text evidence="12">The sequence shown here is derived from an EMBL/GenBank/DDBJ whole genome shotgun (WGS) entry which is preliminary data.</text>
</comment>